<proteinExistence type="predicted"/>
<keyword evidence="3" id="KW-1185">Reference proteome</keyword>
<reference evidence="2 3" key="1">
    <citation type="submission" date="2020-08" db="EMBL/GenBank/DDBJ databases">
        <title>Genomic Encyclopedia of Type Strains, Phase IV (KMG-IV): sequencing the most valuable type-strain genomes for metagenomic binning, comparative biology and taxonomic classification.</title>
        <authorList>
            <person name="Goeker M."/>
        </authorList>
    </citation>
    <scope>NUCLEOTIDE SEQUENCE [LARGE SCALE GENOMIC DNA]</scope>
    <source>
        <strain evidence="2 3">DSM 101535</strain>
    </source>
</reference>
<protein>
    <recommendedName>
        <fullName evidence="1">Type VII secretion system protein EssD-like domain-containing protein</fullName>
    </recommendedName>
</protein>
<organism evidence="2 3">
    <name type="scientific">Sphingomonas endophytica</name>
    <dbReference type="NCBI Taxonomy" id="869719"/>
    <lineage>
        <taxon>Bacteria</taxon>
        <taxon>Pseudomonadati</taxon>
        <taxon>Pseudomonadota</taxon>
        <taxon>Alphaproteobacteria</taxon>
        <taxon>Sphingomonadales</taxon>
        <taxon>Sphingomonadaceae</taxon>
        <taxon>Sphingomonas</taxon>
    </lineage>
</organism>
<evidence type="ECO:0000313" key="2">
    <source>
        <dbReference type="EMBL" id="MBB5726645.1"/>
    </source>
</evidence>
<feature type="domain" description="Type VII secretion system protein EssD-like" evidence="1">
    <location>
        <begin position="1"/>
        <end position="53"/>
    </location>
</feature>
<accession>A0ABR6N758</accession>
<evidence type="ECO:0000259" key="1">
    <source>
        <dbReference type="Pfam" id="PF13930"/>
    </source>
</evidence>
<name>A0ABR6N758_9SPHN</name>
<dbReference type="InterPro" id="IPR044929">
    <property type="entry name" value="DNA/RNA_non-sp_Endonuclease_sf"/>
</dbReference>
<dbReference type="Pfam" id="PF13930">
    <property type="entry name" value="Endonuclea_NS_2"/>
    <property type="match status" value="1"/>
</dbReference>
<dbReference type="Proteomes" id="UP000560131">
    <property type="component" value="Unassembled WGS sequence"/>
</dbReference>
<gene>
    <name evidence="2" type="ORF">FHS97_002588</name>
</gene>
<dbReference type="EMBL" id="JACIJN010000008">
    <property type="protein sequence ID" value="MBB5726645.1"/>
    <property type="molecule type" value="Genomic_DNA"/>
</dbReference>
<dbReference type="InterPro" id="IPR044927">
    <property type="entry name" value="Endonuclea_NS_2"/>
</dbReference>
<comment type="caution">
    <text evidence="2">The sequence shown here is derived from an EMBL/GenBank/DDBJ whole genome shotgun (WGS) entry which is preliminary data.</text>
</comment>
<dbReference type="Gene3D" id="3.40.570.10">
    <property type="entry name" value="Extracellular Endonuclease, subunit A"/>
    <property type="match status" value="1"/>
</dbReference>
<evidence type="ECO:0000313" key="3">
    <source>
        <dbReference type="Proteomes" id="UP000560131"/>
    </source>
</evidence>
<sequence length="69" mass="8043">MDANLNRGVWRTMEKEWQDAVKNDKKVEVAIKPVYTDNSKRPSSFEVNYRIDGCKYAEKEFSNSPGGKW</sequence>